<accession>A0A1B2DY46</accession>
<feature type="transmembrane region" description="Helical" evidence="1">
    <location>
        <begin position="7"/>
        <end position="27"/>
    </location>
</feature>
<keyword evidence="1" id="KW-0472">Membrane</keyword>
<dbReference type="Pfam" id="PF18952">
    <property type="entry name" value="DUF5696"/>
    <property type="match status" value="1"/>
</dbReference>
<organism evidence="2">
    <name type="scientific">Paenibacillus ihbetae</name>
    <dbReference type="NCBI Taxonomy" id="1870820"/>
    <lineage>
        <taxon>Bacteria</taxon>
        <taxon>Bacillati</taxon>
        <taxon>Bacillota</taxon>
        <taxon>Bacilli</taxon>
        <taxon>Bacillales</taxon>
        <taxon>Paenibacillaceae</taxon>
        <taxon>Paenibacillus</taxon>
    </lineage>
</organism>
<evidence type="ECO:0000313" key="2">
    <source>
        <dbReference type="EMBL" id="ANY72645.1"/>
    </source>
</evidence>
<name>A0A1B2DY46_9BACL</name>
<evidence type="ECO:0000256" key="1">
    <source>
        <dbReference type="SAM" id="Phobius"/>
    </source>
</evidence>
<reference evidence="2" key="1">
    <citation type="submission" date="2016-08" db="EMBL/GenBank/DDBJ databases">
        <title>Complete Genome Seqeunce of Paenibacillus sp. nov. IHBB 9852 from high altitute lake of Indian trans-Himalayas.</title>
        <authorList>
            <person name="Kiran S."/>
            <person name="Swarnkar M.K."/>
            <person name="Rana A."/>
            <person name="Tewari R."/>
            <person name="Gulati A."/>
        </authorList>
    </citation>
    <scope>NUCLEOTIDE SEQUENCE [LARGE SCALE GENOMIC DNA]</scope>
    <source>
        <strain evidence="2">IHBB 9852</strain>
    </source>
</reference>
<dbReference type="EMBL" id="CP016809">
    <property type="protein sequence ID" value="ANY72645.1"/>
    <property type="molecule type" value="Genomic_DNA"/>
</dbReference>
<gene>
    <name evidence="2" type="ORF">BBD41_08630</name>
</gene>
<dbReference type="KEGG" id="pib:BBD41_08630"/>
<dbReference type="AlphaFoldDB" id="A0A1B2DY46"/>
<protein>
    <submittedName>
        <fullName evidence="2">Uncharacterized protein</fullName>
    </submittedName>
</protein>
<dbReference type="RefSeq" id="WP_099477297.1">
    <property type="nucleotide sequence ID" value="NZ_CP016809.1"/>
</dbReference>
<sequence>MKSRKWLYTVLACVVIAGIATGFLIGANRGAPAVDVAAYAAGASEPAPGKELSVLPDRTEGVPGMSLVAETAALGLYYHPETTEIAIRDKRSGRIWYSNPADRAEDPIASPFEKEALSSQLTVTFRDSIGTLETYPSYTWSVTNGNFQAESIENGIRVTYTLGDVSLGIDALPKYITPERLQEKVLSKLDAALAKYVQARYYPMKDNPAVLERLDEQIKKELVLKKMLGAFEQAGYTADDLAIDNASGGGEAASADSKPRFTIPVEYRLDEDSLMVSVPLEQVTESDSYRLRSMELLRYFGAAGTNEQGYMFVPDGSGSLIMLNNGKVKEEQYVQRIYGTDPNHNSASRGQVAEPARMPVFGMKSGDGAWLAIIEEGDAIASVSADISGKQNSYNHVFSSFAVRGEDMLELYTGSTVQEIQLLSDKMYDGHLSVRYSFLSGGDATYSGMARLYQQRLVQEKKLTPLAESDRIPFYLDMLGGVDKQRSFLGVPYHAVVSMTTFDQAGDIAGKLVEDGVSNLRMRYLGWFGKGVHHKPPVNAKTDGAVGSVSELKELAAELQAAGGGLYPDVAFQHVYRDDGSFTPASDAARFVTRETAELHPYDRSMNRMDSYYGTYYLMSPAKLPHYVSRFADSYGRYGIASLSLRDLGDVLSSDYRVQRVVFRETAKLIAQDQLERLREASPDLMVSGGNAYSWPYAKHLIDVPAASSKFGLTDAEVPFYQMVIHGYIDYAAGAFNIGNEQNPRKQLLRSLEMGSAPRYLWSYEQSSELKYTRFDEMYAADYRDWYEEAVALYKELNEVLAPVRTERLVEHTQHADGVVEVKYESGMSILINYTDKPASVRGITVEPQSYAVGGDRA</sequence>
<keyword evidence="1" id="KW-1133">Transmembrane helix</keyword>
<proteinExistence type="predicted"/>
<dbReference type="InterPro" id="IPR043751">
    <property type="entry name" value="DUF5696"/>
</dbReference>
<keyword evidence="1" id="KW-0812">Transmembrane</keyword>